<organism evidence="5 6">
    <name type="scientific">Durusdinium trenchii</name>
    <dbReference type="NCBI Taxonomy" id="1381693"/>
    <lineage>
        <taxon>Eukaryota</taxon>
        <taxon>Sar</taxon>
        <taxon>Alveolata</taxon>
        <taxon>Dinophyceae</taxon>
        <taxon>Suessiales</taxon>
        <taxon>Symbiodiniaceae</taxon>
        <taxon>Durusdinium</taxon>
    </lineage>
</organism>
<keyword evidence="2" id="KW-0694">RNA-binding</keyword>
<dbReference type="InterPro" id="IPR004088">
    <property type="entry name" value="KH_dom_type_1"/>
</dbReference>
<evidence type="ECO:0000313" key="5">
    <source>
        <dbReference type="EMBL" id="CAK9047461.1"/>
    </source>
</evidence>
<evidence type="ECO:0000256" key="3">
    <source>
        <dbReference type="SAM" id="MobiDB-lite"/>
    </source>
</evidence>
<dbReference type="Pfam" id="PF00013">
    <property type="entry name" value="KH_1"/>
    <property type="match status" value="3"/>
</dbReference>
<dbReference type="PANTHER" id="PTHR10288">
    <property type="entry name" value="KH DOMAIN CONTAINING RNA BINDING PROTEIN"/>
    <property type="match status" value="1"/>
</dbReference>
<dbReference type="SMART" id="SM00322">
    <property type="entry name" value="KH"/>
    <property type="match status" value="3"/>
</dbReference>
<dbReference type="InterPro" id="IPR036612">
    <property type="entry name" value="KH_dom_type_1_sf"/>
</dbReference>
<proteinExistence type="predicted"/>
<dbReference type="InterPro" id="IPR004087">
    <property type="entry name" value="KH_dom"/>
</dbReference>
<dbReference type="EMBL" id="CAXAMM010020202">
    <property type="protein sequence ID" value="CAK9047461.1"/>
    <property type="molecule type" value="Genomic_DNA"/>
</dbReference>
<feature type="compositionally biased region" description="Low complexity" evidence="3">
    <location>
        <begin position="257"/>
        <end position="266"/>
    </location>
</feature>
<evidence type="ECO:0000256" key="2">
    <source>
        <dbReference type="PROSITE-ProRule" id="PRU00117"/>
    </source>
</evidence>
<comment type="caution">
    <text evidence="5">The sequence shown here is derived from an EMBL/GenBank/DDBJ whole genome shotgun (WGS) entry which is preliminary data.</text>
</comment>
<accession>A0ABP0M7G8</accession>
<reference evidence="5 6" key="1">
    <citation type="submission" date="2024-02" db="EMBL/GenBank/DDBJ databases">
        <authorList>
            <person name="Chen Y."/>
            <person name="Shah S."/>
            <person name="Dougan E. K."/>
            <person name="Thang M."/>
            <person name="Chan C."/>
        </authorList>
    </citation>
    <scope>NUCLEOTIDE SEQUENCE [LARGE SCALE GENOMIC DNA]</scope>
</reference>
<evidence type="ECO:0000313" key="6">
    <source>
        <dbReference type="Proteomes" id="UP001642464"/>
    </source>
</evidence>
<gene>
    <name evidence="5" type="ORF">SCF082_LOCUS26578</name>
</gene>
<evidence type="ECO:0000256" key="1">
    <source>
        <dbReference type="ARBA" id="ARBA00022737"/>
    </source>
</evidence>
<feature type="region of interest" description="Disordered" evidence="3">
    <location>
        <begin position="236"/>
        <end position="271"/>
    </location>
</feature>
<sequence>MQPPTKRPRTDSGWCISPKQAQDMQNNGPGFLKMLVSNATAGILIGKGGTTLKELEGATGCIIKLSPNNHFYPGSVGSTAGGGGHRVVCVAGKEEAVESVLATVVDATMEAERHAAEKEQRQLEDRVTVHMALPFSACGLVIGKGGTIQKEIQEQTGITVKITPKGNNVVPNERVASLTGVTQAVTAAAAQVFRLVVADPHMGPMLETPTEGSINYGAAQASVPAQSMRWDTRNDYTSAPPVAAPMAAKGGKGNPMASAPPISPSAHGYASGPSAGSRPCTIFFEVTNIEAAHIIGKGGAFLKSVCAETGAKVQLSKQGEQQASGTTNRLVTVTGPMTSVHMAHATLLNRAAEAAARS</sequence>
<feature type="domain" description="K Homology" evidence="4">
    <location>
        <begin position="278"/>
        <end position="352"/>
    </location>
</feature>
<dbReference type="Gene3D" id="3.30.1370.10">
    <property type="entry name" value="K Homology domain, type 1"/>
    <property type="match status" value="3"/>
</dbReference>
<evidence type="ECO:0000259" key="4">
    <source>
        <dbReference type="SMART" id="SM00322"/>
    </source>
</evidence>
<keyword evidence="6" id="KW-1185">Reference proteome</keyword>
<keyword evidence="1" id="KW-0677">Repeat</keyword>
<dbReference type="SUPFAM" id="SSF54791">
    <property type="entry name" value="Eukaryotic type KH-domain (KH-domain type I)"/>
    <property type="match status" value="3"/>
</dbReference>
<name>A0ABP0M7G8_9DINO</name>
<dbReference type="PROSITE" id="PS50084">
    <property type="entry name" value="KH_TYPE_1"/>
    <property type="match status" value="3"/>
</dbReference>
<protein>
    <submittedName>
        <fullName evidence="5">Protein BTR1 (Binding to ToMV RNA 1)</fullName>
    </submittedName>
</protein>
<dbReference type="Proteomes" id="UP001642464">
    <property type="component" value="Unassembled WGS sequence"/>
</dbReference>
<feature type="domain" description="K Homology" evidence="4">
    <location>
        <begin position="28"/>
        <end position="109"/>
    </location>
</feature>
<feature type="domain" description="K Homology" evidence="4">
    <location>
        <begin position="125"/>
        <end position="197"/>
    </location>
</feature>